<dbReference type="Proteomes" id="UP001307760">
    <property type="component" value="Unassembled WGS sequence"/>
</dbReference>
<keyword evidence="3" id="KW-1185">Reference proteome</keyword>
<gene>
    <name evidence="2" type="ORF">V2J85_03460</name>
</gene>
<dbReference type="RefSeq" id="WP_330820583.1">
    <property type="nucleotide sequence ID" value="NZ_JAZBJP010000001.1"/>
</dbReference>
<feature type="region of interest" description="Disordered" evidence="1">
    <location>
        <begin position="894"/>
        <end position="919"/>
    </location>
</feature>
<evidence type="ECO:0000313" key="2">
    <source>
        <dbReference type="EMBL" id="MEE4418408.1"/>
    </source>
</evidence>
<proteinExistence type="predicted"/>
<feature type="compositionally biased region" description="Basic and acidic residues" evidence="1">
    <location>
        <begin position="991"/>
        <end position="1000"/>
    </location>
</feature>
<protein>
    <submittedName>
        <fullName evidence="2">Tetratricopeptide repeat protein</fullName>
    </submittedName>
</protein>
<dbReference type="SUPFAM" id="SSF48452">
    <property type="entry name" value="TPR-like"/>
    <property type="match status" value="1"/>
</dbReference>
<reference evidence="2 3" key="1">
    <citation type="submission" date="2023-12" db="EMBL/GenBank/DDBJ databases">
        <title>30 novel species of actinomycetes from the DSMZ collection.</title>
        <authorList>
            <person name="Nouioui I."/>
        </authorList>
    </citation>
    <scope>NUCLEOTIDE SEQUENCE [LARGE SCALE GENOMIC DNA]</scope>
    <source>
        <strain evidence="2 3">DSM 41528</strain>
    </source>
</reference>
<comment type="caution">
    <text evidence="2">The sequence shown here is derived from an EMBL/GenBank/DDBJ whole genome shotgun (WGS) entry which is preliminary data.</text>
</comment>
<sequence length="1012" mass="108408">MNADVRRLREIAEIRRGLADNLEAPNGPARNGRAEELVDRAEGTGDRKLLLDALFGLIKGYQFSAESDKMFVPFSRLLRMWDEDPGDFDSYAVYRLHWRFKWVSSGMIDYPGIPLDAIRRWLTEMAHRYRTAGYSMRAVRAAEFRLAEHLGDDALAGRLLEEWIAADRDEMSNCHACERDAQGTWYADHGDDARALALWAPVLGGEFSCREEPHRVLSESLLPLVRLGRYDEARHHHLRGYRMARGNESLLPTIGRHIEFCALTGNEARGLEILAEHTAHLDADGELLDGLDLLAPTALLLRRLVALGHGGRPVPAPGGTTLTVARLLARTEAAATDLAGRFDARNGTDAVGSGVARRMAGTPLTDRLPLGVRAARLGPRTTVRPEAAAPDPAPGPVPVEAEAAAEAADDVDALLAEARRLTRAQHPDARAAWSAVADAAERTGTELDARARAEVTDQVAMDAFDDPDTAIPLFRTAAERFETAGDPGEAALCRVRAASCAAVSGRPEGFAELDAICGTLRALHAEGRATARQLTVALNTAARTRLGTLHAAPDPAAAAAALEDEVRAVLAFAERHRGEERMLSGLADATCLLGSVVEGRGDAPGAAELFGRAAELFHEAAVPWYAAEAEAQLAELSFQEGDPRTAETSARAALQHGGELLNPVGAARLHLVLAEALVALGGDDAEVAAHALDATHWADEAADSAGPGAWARLVLGGALRRLRRFGEAASVLESALPDLVKHHPEGRVVRARRWLGECLDATGDARAASEQFLLAADLAKGWDGQRDHAALAHLAGDALHRAGLHEQASAAYARAEELWRALGQPDRVARAVRARAWLALRDAESGPPVARALLATAELLLTEALAASADEERRTRLRWELAATHRQTAELLVGARASEPGDPEDDDDDGDGGADGGTVQRAYEDALGHVEKAIAVYAALGEAGRREHNSARLRAGWLEADLGRHSAARARARTVLDDYGDADGTADGDADGERNTVQRHRADARALLDRVG</sequence>
<name>A0ABU7NHQ1_9ACTN</name>
<feature type="compositionally biased region" description="Acidic residues" evidence="1">
    <location>
        <begin position="978"/>
        <end position="990"/>
    </location>
</feature>
<dbReference type="InterPro" id="IPR011990">
    <property type="entry name" value="TPR-like_helical_dom_sf"/>
</dbReference>
<dbReference type="EMBL" id="JAZBJP010000001">
    <property type="protein sequence ID" value="MEE4418408.1"/>
    <property type="molecule type" value="Genomic_DNA"/>
</dbReference>
<accession>A0ABU7NHQ1</accession>
<evidence type="ECO:0000256" key="1">
    <source>
        <dbReference type="SAM" id="MobiDB-lite"/>
    </source>
</evidence>
<feature type="region of interest" description="Disordered" evidence="1">
    <location>
        <begin position="978"/>
        <end position="1000"/>
    </location>
</feature>
<dbReference type="Gene3D" id="1.25.40.10">
    <property type="entry name" value="Tetratricopeptide repeat domain"/>
    <property type="match status" value="1"/>
</dbReference>
<evidence type="ECO:0000313" key="3">
    <source>
        <dbReference type="Proteomes" id="UP001307760"/>
    </source>
</evidence>
<organism evidence="2 3">
    <name type="scientific">Streptomyces bugieae</name>
    <dbReference type="NCBI Taxonomy" id="3098223"/>
    <lineage>
        <taxon>Bacteria</taxon>
        <taxon>Bacillati</taxon>
        <taxon>Actinomycetota</taxon>
        <taxon>Actinomycetes</taxon>
        <taxon>Kitasatosporales</taxon>
        <taxon>Streptomycetaceae</taxon>
        <taxon>Streptomyces</taxon>
    </lineage>
</organism>
<feature type="compositionally biased region" description="Acidic residues" evidence="1">
    <location>
        <begin position="901"/>
        <end position="912"/>
    </location>
</feature>